<dbReference type="Proteomes" id="UP000319004">
    <property type="component" value="Chromosome"/>
</dbReference>
<dbReference type="GO" id="GO:0032259">
    <property type="term" value="P:methylation"/>
    <property type="evidence" value="ECO:0007669"/>
    <property type="project" value="UniProtKB-KW"/>
</dbReference>
<dbReference type="EC" id="2.1.1.-" evidence="2"/>
<dbReference type="OrthoDB" id="9811589at2"/>
<sequence length="261" mass="29975">MANWYDYPQYFDMLFREETPVEVAFFEEAFQRFAGRKVRRVFEPGCGSGRLVVAMAAKGYDATGLDLSDAMLNYMRRKLKRRKLQATCVKGDMTHLEFEKPFDAAFCTYNTFRHLLTEKDAVAHLRSMADSIATGGIYILGMHLVPEEDYEAVVERFKMSQAGTTLTTTISVPHTDEKKRLETLRVKLKAVKSSGEIVRIQSEFPLRLYTPTQLKRLFKKVSDQFELVASFDFAYDIDDPLPFDKELLEGLFVLRKLGAET</sequence>
<dbReference type="SUPFAM" id="SSF53335">
    <property type="entry name" value="S-adenosyl-L-methionine-dependent methyltransferases"/>
    <property type="match status" value="1"/>
</dbReference>
<evidence type="ECO:0000313" key="2">
    <source>
        <dbReference type="EMBL" id="QDV43520.1"/>
    </source>
</evidence>
<dbReference type="InterPro" id="IPR041698">
    <property type="entry name" value="Methyltransf_25"/>
</dbReference>
<keyword evidence="3" id="KW-1185">Reference proteome</keyword>
<organism evidence="2 3">
    <name type="scientific">Stieleria neptunia</name>
    <dbReference type="NCBI Taxonomy" id="2527979"/>
    <lineage>
        <taxon>Bacteria</taxon>
        <taxon>Pseudomonadati</taxon>
        <taxon>Planctomycetota</taxon>
        <taxon>Planctomycetia</taxon>
        <taxon>Pirellulales</taxon>
        <taxon>Pirellulaceae</taxon>
        <taxon>Stieleria</taxon>
    </lineage>
</organism>
<dbReference type="AlphaFoldDB" id="A0A518HRN7"/>
<dbReference type="Gene3D" id="3.40.50.150">
    <property type="entry name" value="Vaccinia Virus protein VP39"/>
    <property type="match status" value="1"/>
</dbReference>
<evidence type="ECO:0000313" key="3">
    <source>
        <dbReference type="Proteomes" id="UP000319004"/>
    </source>
</evidence>
<dbReference type="Pfam" id="PF13649">
    <property type="entry name" value="Methyltransf_25"/>
    <property type="match status" value="1"/>
</dbReference>
<gene>
    <name evidence="2" type="primary">cypM</name>
    <name evidence="2" type="ORF">Enr13x_33770</name>
</gene>
<name>A0A518HRN7_9BACT</name>
<dbReference type="EMBL" id="CP037423">
    <property type="protein sequence ID" value="QDV43520.1"/>
    <property type="molecule type" value="Genomic_DNA"/>
</dbReference>
<reference evidence="2 3" key="1">
    <citation type="submission" date="2019-03" db="EMBL/GenBank/DDBJ databases">
        <title>Deep-cultivation of Planctomycetes and their phenomic and genomic characterization uncovers novel biology.</title>
        <authorList>
            <person name="Wiegand S."/>
            <person name="Jogler M."/>
            <person name="Boedeker C."/>
            <person name="Pinto D."/>
            <person name="Vollmers J."/>
            <person name="Rivas-Marin E."/>
            <person name="Kohn T."/>
            <person name="Peeters S.H."/>
            <person name="Heuer A."/>
            <person name="Rast P."/>
            <person name="Oberbeckmann S."/>
            <person name="Bunk B."/>
            <person name="Jeske O."/>
            <person name="Meyerdierks A."/>
            <person name="Storesund J.E."/>
            <person name="Kallscheuer N."/>
            <person name="Luecker S."/>
            <person name="Lage O.M."/>
            <person name="Pohl T."/>
            <person name="Merkel B.J."/>
            <person name="Hornburger P."/>
            <person name="Mueller R.-W."/>
            <person name="Bruemmer F."/>
            <person name="Labrenz M."/>
            <person name="Spormann A.M."/>
            <person name="Op den Camp H."/>
            <person name="Overmann J."/>
            <person name="Amann R."/>
            <person name="Jetten M.S.M."/>
            <person name="Mascher T."/>
            <person name="Medema M.H."/>
            <person name="Devos D.P."/>
            <person name="Kaster A.-K."/>
            <person name="Ovreas L."/>
            <person name="Rohde M."/>
            <person name="Galperin M.Y."/>
            <person name="Jogler C."/>
        </authorList>
    </citation>
    <scope>NUCLEOTIDE SEQUENCE [LARGE SCALE GENOMIC DNA]</scope>
    <source>
        <strain evidence="2 3">Enr13</strain>
    </source>
</reference>
<feature type="domain" description="Methyltransferase" evidence="1">
    <location>
        <begin position="41"/>
        <end position="136"/>
    </location>
</feature>
<dbReference type="RefSeq" id="WP_145387717.1">
    <property type="nucleotide sequence ID" value="NZ_CP037423.1"/>
</dbReference>
<keyword evidence="2" id="KW-0489">Methyltransferase</keyword>
<dbReference type="KEGG" id="snep:Enr13x_33770"/>
<dbReference type="CDD" id="cd02440">
    <property type="entry name" value="AdoMet_MTases"/>
    <property type="match status" value="1"/>
</dbReference>
<evidence type="ECO:0000259" key="1">
    <source>
        <dbReference type="Pfam" id="PF13649"/>
    </source>
</evidence>
<protein>
    <submittedName>
        <fullName evidence="2">Cypemycin methyltransferase</fullName>
        <ecNumber evidence="2">2.1.1.-</ecNumber>
    </submittedName>
</protein>
<keyword evidence="2" id="KW-0808">Transferase</keyword>
<dbReference type="PANTHER" id="PTHR43464">
    <property type="entry name" value="METHYLTRANSFERASE"/>
    <property type="match status" value="1"/>
</dbReference>
<proteinExistence type="predicted"/>
<dbReference type="Gene3D" id="2.20.25.110">
    <property type="entry name" value="S-adenosyl-L-methionine-dependent methyltransferases"/>
    <property type="match status" value="1"/>
</dbReference>
<dbReference type="GO" id="GO:0010420">
    <property type="term" value="F:polyprenyldihydroxybenzoate methyltransferase activity"/>
    <property type="evidence" value="ECO:0007669"/>
    <property type="project" value="TreeGrafter"/>
</dbReference>
<dbReference type="InterPro" id="IPR029063">
    <property type="entry name" value="SAM-dependent_MTases_sf"/>
</dbReference>
<dbReference type="PANTHER" id="PTHR43464:SF23">
    <property type="entry name" value="JUVENILE HORMONE ACID O-METHYLTRANSFERASE"/>
    <property type="match status" value="1"/>
</dbReference>
<accession>A0A518HRN7</accession>